<proteinExistence type="predicted"/>
<dbReference type="eggNOG" id="ENOG50331K5">
    <property type="taxonomic scope" value="Bacteria"/>
</dbReference>
<evidence type="ECO:0008006" key="2">
    <source>
        <dbReference type="Google" id="ProtNLM"/>
    </source>
</evidence>
<protein>
    <recommendedName>
        <fullName evidence="2">Nucleotidyl transferase AbiEii/AbiGii toxin family protein</fullName>
    </recommendedName>
</protein>
<evidence type="ECO:0000313" key="1">
    <source>
        <dbReference type="EMBL" id="ABJ82152.1"/>
    </source>
</evidence>
<gene>
    <name evidence="1" type="ordered locus">Acid_1158</name>
</gene>
<dbReference type="OrthoDB" id="268376at2"/>
<dbReference type="KEGG" id="sus:Acid_1158"/>
<accession>Q029X4</accession>
<dbReference type="AlphaFoldDB" id="Q029X4"/>
<dbReference type="HOGENOM" id="CLU_1432604_0_0_0"/>
<name>Q029X4_SOLUE</name>
<reference evidence="1" key="1">
    <citation type="submission" date="2006-10" db="EMBL/GenBank/DDBJ databases">
        <title>Complete sequence of Solibacter usitatus Ellin6076.</title>
        <authorList>
            <consortium name="US DOE Joint Genome Institute"/>
            <person name="Copeland A."/>
            <person name="Lucas S."/>
            <person name="Lapidus A."/>
            <person name="Barry K."/>
            <person name="Detter J.C."/>
            <person name="Glavina del Rio T."/>
            <person name="Hammon N."/>
            <person name="Israni S."/>
            <person name="Dalin E."/>
            <person name="Tice H."/>
            <person name="Pitluck S."/>
            <person name="Thompson L.S."/>
            <person name="Brettin T."/>
            <person name="Bruce D."/>
            <person name="Han C."/>
            <person name="Tapia R."/>
            <person name="Gilna P."/>
            <person name="Schmutz J."/>
            <person name="Larimer F."/>
            <person name="Land M."/>
            <person name="Hauser L."/>
            <person name="Kyrpides N."/>
            <person name="Mikhailova N."/>
            <person name="Janssen P.H."/>
            <person name="Kuske C.R."/>
            <person name="Richardson P."/>
        </authorList>
    </citation>
    <scope>NUCLEOTIDE SEQUENCE</scope>
    <source>
        <strain evidence="1">Ellin6076</strain>
    </source>
</reference>
<dbReference type="EMBL" id="CP000473">
    <property type="protein sequence ID" value="ABJ82152.1"/>
    <property type="molecule type" value="Genomic_DNA"/>
</dbReference>
<sequence length="189" mass="21235">MTVYVNTFFEKRVEQLFDLAQRVEAAFSASGLEYRVVGGLATYLYVEEAEPDAGRLTRDIDIAVRRQDLEKIAAAVEPFELRYRHVAGVDMLVQTGEPTARRAVHLVFTGEKVRPEYSEAVPEIGAGSRIKGIRLIPLADLVRMKLTSFRAKDEAHIKDLDEARLITPDIEALLSEPLRARLAQARARD</sequence>
<dbReference type="SUPFAM" id="SSF81301">
    <property type="entry name" value="Nucleotidyltransferase"/>
    <property type="match status" value="1"/>
</dbReference>
<organism evidence="1">
    <name type="scientific">Solibacter usitatus (strain Ellin6076)</name>
    <dbReference type="NCBI Taxonomy" id="234267"/>
    <lineage>
        <taxon>Bacteria</taxon>
        <taxon>Pseudomonadati</taxon>
        <taxon>Acidobacteriota</taxon>
        <taxon>Terriglobia</taxon>
        <taxon>Bryobacterales</taxon>
        <taxon>Solibacteraceae</taxon>
        <taxon>Candidatus Solibacter</taxon>
    </lineage>
</organism>
<dbReference type="InterPro" id="IPR043519">
    <property type="entry name" value="NT_sf"/>
</dbReference>
<dbReference type="Gene3D" id="3.30.460.40">
    <property type="match status" value="1"/>
</dbReference>
<dbReference type="InParanoid" id="Q029X4"/>